<keyword evidence="16" id="KW-1185">Reference proteome</keyword>
<dbReference type="SUPFAM" id="SSF52540">
    <property type="entry name" value="P-loop containing nucleoside triphosphate hydrolases"/>
    <property type="match status" value="1"/>
</dbReference>
<feature type="transmembrane region" description="Helical" evidence="13">
    <location>
        <begin position="592"/>
        <end position="616"/>
    </location>
</feature>
<dbReference type="InterPro" id="IPR017911">
    <property type="entry name" value="MacB-like_ATP-bd"/>
</dbReference>
<dbReference type="InterPro" id="IPR015854">
    <property type="entry name" value="ABC_transpr_LolD-like"/>
</dbReference>
<gene>
    <name evidence="15" type="ORF">SAMN06295900_12115</name>
</gene>
<dbReference type="InterPro" id="IPR017871">
    <property type="entry name" value="ABC_transporter-like_CS"/>
</dbReference>
<keyword evidence="8 13" id="KW-1133">Transmembrane helix</keyword>
<evidence type="ECO:0000313" key="15">
    <source>
        <dbReference type="EMBL" id="SMF79355.1"/>
    </source>
</evidence>
<dbReference type="PROSITE" id="PS00211">
    <property type="entry name" value="ABC_TRANSPORTER_1"/>
    <property type="match status" value="1"/>
</dbReference>
<keyword evidence="7 15" id="KW-0067">ATP-binding</keyword>
<organism evidence="15 16">
    <name type="scientific">Trinickia caryophylli</name>
    <name type="common">Paraburkholderia caryophylli</name>
    <dbReference type="NCBI Taxonomy" id="28094"/>
    <lineage>
        <taxon>Bacteria</taxon>
        <taxon>Pseudomonadati</taxon>
        <taxon>Pseudomonadota</taxon>
        <taxon>Betaproteobacteria</taxon>
        <taxon>Burkholderiales</taxon>
        <taxon>Burkholderiaceae</taxon>
        <taxon>Trinickia</taxon>
    </lineage>
</organism>
<dbReference type="GO" id="GO:0005886">
    <property type="term" value="C:plasma membrane"/>
    <property type="evidence" value="ECO:0007669"/>
    <property type="project" value="UniProtKB-SubCell"/>
</dbReference>
<evidence type="ECO:0000256" key="7">
    <source>
        <dbReference type="ARBA" id="ARBA00022840"/>
    </source>
</evidence>
<feature type="region of interest" description="Disordered" evidence="12">
    <location>
        <begin position="230"/>
        <end position="268"/>
    </location>
</feature>
<dbReference type="RefSeq" id="WP_158243591.1">
    <property type="nucleotide sequence ID" value="NZ_BSQD01000019.1"/>
</dbReference>
<dbReference type="CDD" id="cd03255">
    <property type="entry name" value="ABC_MJ0796_LolCDE_FtsE"/>
    <property type="match status" value="1"/>
</dbReference>
<dbReference type="AlphaFoldDB" id="A0A1X7H4D0"/>
<feature type="domain" description="ABC transporter" evidence="14">
    <location>
        <begin position="6"/>
        <end position="244"/>
    </location>
</feature>
<evidence type="ECO:0000256" key="3">
    <source>
        <dbReference type="ARBA" id="ARBA00022475"/>
    </source>
</evidence>
<reference evidence="16" key="1">
    <citation type="submission" date="2017-04" db="EMBL/GenBank/DDBJ databases">
        <authorList>
            <person name="Varghese N."/>
            <person name="Submissions S."/>
        </authorList>
    </citation>
    <scope>NUCLEOTIDE SEQUENCE [LARGE SCALE GENOMIC DNA]</scope>
    <source>
        <strain evidence="16">Ballard 720</strain>
    </source>
</reference>
<feature type="transmembrane region" description="Helical" evidence="13">
    <location>
        <begin position="539"/>
        <end position="571"/>
    </location>
</feature>
<evidence type="ECO:0000256" key="5">
    <source>
        <dbReference type="ARBA" id="ARBA00022692"/>
    </source>
</evidence>
<keyword evidence="6" id="KW-0547">Nucleotide-binding</keyword>
<dbReference type="STRING" id="28094.SAMN06295900_12115"/>
<evidence type="ECO:0000256" key="2">
    <source>
        <dbReference type="ARBA" id="ARBA00022448"/>
    </source>
</evidence>
<evidence type="ECO:0000256" key="13">
    <source>
        <dbReference type="SAM" id="Phobius"/>
    </source>
</evidence>
<sequence>MTQPLLRVRNVTRSFLSEHGQVDILDEINLDIEAGEFVAIIGASGSGKSTLLNVLGCLDRPTSGSYEVQGVDAATLSEDGLAALRRRTFGFVFQRYHLIPSLTAAENVELPALYACRPRSQRKALASRLLASLGLSHRANNFPSKLSGGEQQRVCIARALANECRVILADEPTAALDPDNSQEVIRTLHRLNKEGRTVVLVTHDPSIAAQATRTIEVSRGRIVADRYRGEHRAAGRRQVARPPSCDETQPGSLAPEPDGRAHARQRASDIPNWQQSPGWIEIGRMAAANLLFHRLYSWLTIIGVSIAIASLSLTQAGGESMLNDTLADMKPFDTHVITFFSSSARGRPQGRAFTSEDAVAVSDAPYVEGASLSQSKDVAISDGATRVQVSGIGVAPPYFKIQNLSLKQGVLFSGAHVSDAARVVVLNESAQKKLFRDALASIGKTILVNGTPCTIVGVVKSADTVGNQPPSAEVYLPYTTMRTRISGSPGMSVLLAKVRADVSTDAAERPLTALLSSRHGSRDFDVFNPTAFARTLRKAAYAMTMFLVAIGLASLVVGGTGICNAMIISISNRTSDIGIRKAIGARPADIRLQFVMEAAFLCAIGGLLGCAVSYGVGMVAPAVGGGMKLVPSVHTLAIGIVCAIFTGLLFGIYPASKAARLDPIDALTRG</sequence>
<evidence type="ECO:0000256" key="8">
    <source>
        <dbReference type="ARBA" id="ARBA00022989"/>
    </source>
</evidence>
<keyword evidence="9 13" id="KW-0472">Membrane</keyword>
<dbReference type="Pfam" id="PF00005">
    <property type="entry name" value="ABC_tran"/>
    <property type="match status" value="1"/>
</dbReference>
<dbReference type="PANTHER" id="PTHR24220">
    <property type="entry name" value="IMPORT ATP-BINDING PROTEIN"/>
    <property type="match status" value="1"/>
</dbReference>
<evidence type="ECO:0000256" key="11">
    <source>
        <dbReference type="ARBA" id="ARBA00038388"/>
    </source>
</evidence>
<feature type="transmembrane region" description="Helical" evidence="13">
    <location>
        <begin position="636"/>
        <end position="655"/>
    </location>
</feature>
<dbReference type="GO" id="GO:0016887">
    <property type="term" value="F:ATP hydrolysis activity"/>
    <property type="evidence" value="ECO:0007669"/>
    <property type="project" value="InterPro"/>
</dbReference>
<dbReference type="GO" id="GO:0098796">
    <property type="term" value="C:membrane protein complex"/>
    <property type="evidence" value="ECO:0007669"/>
    <property type="project" value="UniProtKB-ARBA"/>
</dbReference>
<dbReference type="InterPro" id="IPR025857">
    <property type="entry name" value="MacB_PCD"/>
</dbReference>
<name>A0A1X7H4D0_TRICW</name>
<dbReference type="GO" id="GO:0046677">
    <property type="term" value="P:response to antibiotic"/>
    <property type="evidence" value="ECO:0007669"/>
    <property type="project" value="UniProtKB-KW"/>
</dbReference>
<accession>A0A1X7H4D0</accession>
<keyword evidence="4" id="KW-0997">Cell inner membrane</keyword>
<dbReference type="GO" id="GO:0005524">
    <property type="term" value="F:ATP binding"/>
    <property type="evidence" value="ECO:0007669"/>
    <property type="project" value="UniProtKB-KW"/>
</dbReference>
<evidence type="ECO:0000256" key="4">
    <source>
        <dbReference type="ARBA" id="ARBA00022519"/>
    </source>
</evidence>
<evidence type="ECO:0000313" key="16">
    <source>
        <dbReference type="Proteomes" id="UP000192911"/>
    </source>
</evidence>
<dbReference type="PROSITE" id="PS50893">
    <property type="entry name" value="ABC_TRANSPORTER_2"/>
    <property type="match status" value="1"/>
</dbReference>
<evidence type="ECO:0000256" key="1">
    <source>
        <dbReference type="ARBA" id="ARBA00004429"/>
    </source>
</evidence>
<dbReference type="FunFam" id="3.40.50.300:FF:000032">
    <property type="entry name" value="Export ABC transporter ATP-binding protein"/>
    <property type="match status" value="1"/>
</dbReference>
<evidence type="ECO:0000259" key="14">
    <source>
        <dbReference type="PROSITE" id="PS50893"/>
    </source>
</evidence>
<evidence type="ECO:0000256" key="6">
    <source>
        <dbReference type="ARBA" id="ARBA00022741"/>
    </source>
</evidence>
<proteinExistence type="inferred from homology"/>
<protein>
    <submittedName>
        <fullName evidence="15">Macrolide transport system ATP-binding/permease protein</fullName>
    </submittedName>
</protein>
<dbReference type="InterPro" id="IPR003838">
    <property type="entry name" value="ABC3_permease_C"/>
</dbReference>
<dbReference type="EMBL" id="FXAH01000021">
    <property type="protein sequence ID" value="SMF79355.1"/>
    <property type="molecule type" value="Genomic_DNA"/>
</dbReference>
<keyword evidence="3" id="KW-1003">Cell membrane</keyword>
<dbReference type="GeneID" id="95548205"/>
<dbReference type="Pfam" id="PF02687">
    <property type="entry name" value="FtsX"/>
    <property type="match status" value="1"/>
</dbReference>
<comment type="subcellular location">
    <subcellularLocation>
        <location evidence="1">Cell inner membrane</location>
        <topology evidence="1">Multi-pass membrane protein</topology>
    </subcellularLocation>
</comment>
<evidence type="ECO:0000256" key="9">
    <source>
        <dbReference type="ARBA" id="ARBA00023136"/>
    </source>
</evidence>
<dbReference type="InterPro" id="IPR003439">
    <property type="entry name" value="ABC_transporter-like_ATP-bd"/>
</dbReference>
<keyword evidence="5 13" id="KW-0812">Transmembrane</keyword>
<evidence type="ECO:0000256" key="10">
    <source>
        <dbReference type="ARBA" id="ARBA00023251"/>
    </source>
</evidence>
<dbReference type="Pfam" id="PF12704">
    <property type="entry name" value="MacB_PCD"/>
    <property type="match status" value="1"/>
</dbReference>
<keyword evidence="10" id="KW-0046">Antibiotic resistance</keyword>
<dbReference type="InterPro" id="IPR027417">
    <property type="entry name" value="P-loop_NTPase"/>
</dbReference>
<keyword evidence="2" id="KW-0813">Transport</keyword>
<dbReference type="Proteomes" id="UP000192911">
    <property type="component" value="Unassembled WGS sequence"/>
</dbReference>
<evidence type="ECO:0000256" key="12">
    <source>
        <dbReference type="SAM" id="MobiDB-lite"/>
    </source>
</evidence>
<dbReference type="GO" id="GO:0022857">
    <property type="term" value="F:transmembrane transporter activity"/>
    <property type="evidence" value="ECO:0007669"/>
    <property type="project" value="UniProtKB-ARBA"/>
</dbReference>
<dbReference type="Gene3D" id="3.40.50.300">
    <property type="entry name" value="P-loop containing nucleotide triphosphate hydrolases"/>
    <property type="match status" value="1"/>
</dbReference>
<comment type="similarity">
    <text evidence="11">Belongs to the ABC transporter superfamily. Macrolide exporter (TC 3.A.1.122) family.</text>
</comment>
<dbReference type="PANTHER" id="PTHR24220:SF86">
    <property type="entry name" value="ABC TRANSPORTER ABCH.1"/>
    <property type="match status" value="1"/>
</dbReference>
<dbReference type="SMART" id="SM00382">
    <property type="entry name" value="AAA"/>
    <property type="match status" value="1"/>
</dbReference>
<dbReference type="InterPro" id="IPR003593">
    <property type="entry name" value="AAA+_ATPase"/>
</dbReference>